<dbReference type="GeneTree" id="ENSGT00940000156092"/>
<evidence type="ECO:0000256" key="8">
    <source>
        <dbReference type="ARBA" id="ARBA00022801"/>
    </source>
</evidence>
<dbReference type="GO" id="GO:0071277">
    <property type="term" value="P:cellular response to calcium ion"/>
    <property type="evidence" value="ECO:0007669"/>
    <property type="project" value="Ensembl"/>
</dbReference>
<dbReference type="FunFam" id="3.90.70.10:FF:000555">
    <property type="entry name" value="Calpain-3"/>
    <property type="match status" value="1"/>
</dbReference>
<dbReference type="FunFam" id="1.10.238.10:FF:000065">
    <property type="entry name" value="calpain-3 isoform X1"/>
    <property type="match status" value="1"/>
</dbReference>
<dbReference type="GO" id="GO:0030163">
    <property type="term" value="P:protein catabolic process"/>
    <property type="evidence" value="ECO:0007669"/>
    <property type="project" value="Ensembl"/>
</dbReference>
<evidence type="ECO:0000259" key="20">
    <source>
        <dbReference type="PROSITE" id="PS50203"/>
    </source>
</evidence>
<dbReference type="GO" id="GO:0072657">
    <property type="term" value="P:protein localization to membrane"/>
    <property type="evidence" value="ECO:0007669"/>
    <property type="project" value="Ensembl"/>
</dbReference>
<evidence type="ECO:0000256" key="18">
    <source>
        <dbReference type="RuleBase" id="RU367132"/>
    </source>
</evidence>
<dbReference type="PANTHER" id="PTHR10183">
    <property type="entry name" value="CALPAIN"/>
    <property type="match status" value="1"/>
</dbReference>
<reference evidence="22" key="3">
    <citation type="submission" date="2025-09" db="UniProtKB">
        <authorList>
            <consortium name="Ensembl"/>
        </authorList>
    </citation>
    <scope>IDENTIFICATION</scope>
</reference>
<evidence type="ECO:0000256" key="19">
    <source>
        <dbReference type="SAM" id="MobiDB-lite"/>
    </source>
</evidence>
<dbReference type="InterPro" id="IPR011992">
    <property type="entry name" value="EF-hand-dom_pair"/>
</dbReference>
<dbReference type="InterPro" id="IPR001300">
    <property type="entry name" value="Peptidase_C2_calpain_cat"/>
</dbReference>
<keyword evidence="7" id="KW-0677">Repeat</keyword>
<evidence type="ECO:0000256" key="11">
    <source>
        <dbReference type="ARBA" id="ARBA00023242"/>
    </source>
</evidence>
<dbReference type="Pfam" id="PF00036">
    <property type="entry name" value="EF-hand_1"/>
    <property type="match status" value="1"/>
</dbReference>
<protein>
    <recommendedName>
        <fullName evidence="14 18">Calpain-3</fullName>
        <ecNumber evidence="13 18">3.4.22.54</ecNumber>
    </recommendedName>
</protein>
<comment type="subcellular location">
    <subcellularLocation>
        <location evidence="1 18">Cytoplasm</location>
    </subcellularLocation>
    <subcellularLocation>
        <location evidence="2">Nucleus</location>
        <location evidence="2">Nucleolus</location>
    </subcellularLocation>
</comment>
<dbReference type="GO" id="GO:0045661">
    <property type="term" value="P:regulation of myoblast differentiation"/>
    <property type="evidence" value="ECO:0007669"/>
    <property type="project" value="Ensembl"/>
</dbReference>
<dbReference type="GO" id="GO:0005730">
    <property type="term" value="C:nucleolus"/>
    <property type="evidence" value="ECO:0007669"/>
    <property type="project" value="UniProtKB-SubCell"/>
</dbReference>
<dbReference type="InterPro" id="IPR018247">
    <property type="entry name" value="EF_Hand_1_Ca_BS"/>
</dbReference>
<evidence type="ECO:0000256" key="4">
    <source>
        <dbReference type="ARBA" id="ARBA00022490"/>
    </source>
</evidence>
<evidence type="ECO:0000256" key="3">
    <source>
        <dbReference type="ARBA" id="ARBA00007623"/>
    </source>
</evidence>
<dbReference type="AlphaFoldDB" id="A0A670I0R7"/>
<dbReference type="GO" id="GO:0045892">
    <property type="term" value="P:negative regulation of DNA-templated transcription"/>
    <property type="evidence" value="ECO:0007669"/>
    <property type="project" value="Ensembl"/>
</dbReference>
<keyword evidence="8 17" id="KW-0378">Hydrolase</keyword>
<dbReference type="Proteomes" id="UP000472272">
    <property type="component" value="Chromosome 1"/>
</dbReference>
<dbReference type="GO" id="GO:0031402">
    <property type="term" value="F:sodium ion binding"/>
    <property type="evidence" value="ECO:0007669"/>
    <property type="project" value="Ensembl"/>
</dbReference>
<dbReference type="GO" id="GO:0051281">
    <property type="term" value="P:positive regulation of release of sequestered calcium ion into cytosol"/>
    <property type="evidence" value="ECO:0007669"/>
    <property type="project" value="Ensembl"/>
</dbReference>
<dbReference type="SUPFAM" id="SSF49758">
    <property type="entry name" value="Calpain large subunit, middle domain (domain III)"/>
    <property type="match status" value="1"/>
</dbReference>
<dbReference type="SUPFAM" id="SSF54001">
    <property type="entry name" value="Cysteine proteinases"/>
    <property type="match status" value="1"/>
</dbReference>
<evidence type="ECO:0000256" key="9">
    <source>
        <dbReference type="ARBA" id="ARBA00022807"/>
    </source>
</evidence>
<proteinExistence type="inferred from homology"/>
<dbReference type="Gene3D" id="1.10.238.10">
    <property type="entry name" value="EF-hand"/>
    <property type="match status" value="1"/>
</dbReference>
<dbReference type="GO" id="GO:0005829">
    <property type="term" value="C:cytosol"/>
    <property type="evidence" value="ECO:0007669"/>
    <property type="project" value="Ensembl"/>
</dbReference>
<evidence type="ECO:0000256" key="14">
    <source>
        <dbReference type="ARBA" id="ARBA00023844"/>
    </source>
</evidence>
<dbReference type="Ensembl" id="ENSPMRT00000005350.1">
    <property type="protein sequence ID" value="ENSPMRP00000005022.1"/>
    <property type="gene ID" value="ENSPMRG00000003343.1"/>
</dbReference>
<accession>A0A670I0R7</accession>
<comment type="function">
    <text evidence="18">Calcium-regulated non-lysosomal thiol-protease.</text>
</comment>
<sequence>MPSAVGGATVVQETGAGQVPRQHMSTTTEPGGGPAGIYSAILSRNQPIIGVKEKTFHELHKKCLEKKILYEDPDFPANDSSLFFSQKLPVKFEWKRPLEICENPRFIIGGANRSDICQGELGDCWFLAAIACLTLHEKLLFRVIPREQTFIKDYAGIFHFQFWRYGNWVEVIIDDRLPTYGSQLVFTKSSQQNEFWSALLEKAYAKLHGSYEALKGGNTTEAMEDFTGGVTEFYEIKDVPKDIYKIMKHAFERGSLMACSIEVHPLIPGLFWGYFHTTHIQRMTNGLVTGHAYSVTAVEEITFKGDKLKLVRLRNPWGQVEWNGAWSDNSDEWNVINKAEKTRLQHKVAEDGEFWMSFQDFLRYFTKLEMCNLTPDTLVVDKFQTWTVSVTEGRWVRGCTAGGCRNYPDTFWTNPQYRLKLLEEDDDPEDDEVACSFLVALMQKNRRKERKLGAKLLTIGFAIYEVMQGDKKHLQKDFFLYNASKVKCKSYINMREVSERFRLPPNEYVIIPSTYEPHQEGDFILRVFSEKQSHSEMKCHLAELQGSVPINHLFSSKNSLIISFISINPLHFVSLQPAQRDSKESEEEKQFRNIFRQIAGDVSTQLILFCVRPILATYQDLKTKGFALESCRSMIALMDTDGSGKINLDEFRHLWNKIKSWQTIFRHYDTDQSGTINSYEMRNAVKDAGFHLNNQLYDIITMRYADRNMNIQFDSFICCFVRLEGMFRAFHAFDKDGDGIIKLNVLEVTTFTLCCASVYSCTVPVFLLNEGAY</sequence>
<dbReference type="GO" id="GO:0065003">
    <property type="term" value="P:protein-containing complex assembly"/>
    <property type="evidence" value="ECO:0007669"/>
    <property type="project" value="Ensembl"/>
</dbReference>
<dbReference type="GO" id="GO:0005509">
    <property type="term" value="F:calcium ion binding"/>
    <property type="evidence" value="ECO:0007669"/>
    <property type="project" value="UniProtKB-UniRule"/>
</dbReference>
<dbReference type="GO" id="GO:0043066">
    <property type="term" value="P:negative regulation of apoptotic process"/>
    <property type="evidence" value="ECO:0007669"/>
    <property type="project" value="Ensembl"/>
</dbReference>
<dbReference type="InterPro" id="IPR033883">
    <property type="entry name" value="C2_III"/>
</dbReference>
<keyword evidence="9 17" id="KW-0788">Thiol protease</keyword>
<evidence type="ECO:0000256" key="17">
    <source>
        <dbReference type="PROSITE-ProRule" id="PRU00239"/>
    </source>
</evidence>
<dbReference type="SMART" id="SM00054">
    <property type="entry name" value="EFh"/>
    <property type="match status" value="3"/>
</dbReference>
<dbReference type="GO" id="GO:0004198">
    <property type="term" value="F:calcium-dependent cysteine-type endopeptidase activity"/>
    <property type="evidence" value="ECO:0007669"/>
    <property type="project" value="UniProtKB-UniRule"/>
</dbReference>
<reference evidence="22 23" key="1">
    <citation type="journal article" date="2019" name="Proc. Natl. Acad. Sci. U.S.A.">
        <title>Regulatory changes in pterin and carotenoid genes underlie balanced color polymorphisms in the wall lizard.</title>
        <authorList>
            <person name="Andrade P."/>
            <person name="Pinho C."/>
            <person name="Perez I de Lanuza G."/>
            <person name="Afonso S."/>
            <person name="Brejcha J."/>
            <person name="Rubin C.J."/>
            <person name="Wallerman O."/>
            <person name="Pereira P."/>
            <person name="Sabatino S.J."/>
            <person name="Bellati A."/>
            <person name="Pellitteri-Rosa D."/>
            <person name="Bosakova Z."/>
            <person name="Bunikis I."/>
            <person name="Carretero M.A."/>
            <person name="Feiner N."/>
            <person name="Marsik P."/>
            <person name="Pauperio F."/>
            <person name="Salvi D."/>
            <person name="Soler L."/>
            <person name="While G.M."/>
            <person name="Uller T."/>
            <person name="Font E."/>
            <person name="Andersson L."/>
            <person name="Carneiro M."/>
        </authorList>
    </citation>
    <scope>NUCLEOTIDE SEQUENCE</scope>
</reference>
<evidence type="ECO:0000256" key="7">
    <source>
        <dbReference type="ARBA" id="ARBA00022737"/>
    </source>
</evidence>
<dbReference type="GO" id="GO:0005886">
    <property type="term" value="C:plasma membrane"/>
    <property type="evidence" value="ECO:0007669"/>
    <property type="project" value="Ensembl"/>
</dbReference>
<dbReference type="GO" id="GO:0060090">
    <property type="term" value="F:molecular adaptor activity"/>
    <property type="evidence" value="ECO:0007669"/>
    <property type="project" value="Ensembl"/>
</dbReference>
<evidence type="ECO:0000256" key="6">
    <source>
        <dbReference type="ARBA" id="ARBA00022723"/>
    </source>
</evidence>
<dbReference type="FunFam" id="2.60.120.380:FF:000002">
    <property type="entry name" value="calpain-3 isoform X1"/>
    <property type="match status" value="1"/>
</dbReference>
<evidence type="ECO:0000256" key="5">
    <source>
        <dbReference type="ARBA" id="ARBA00022670"/>
    </source>
</evidence>
<dbReference type="InterPro" id="IPR000169">
    <property type="entry name" value="Pept_cys_AS"/>
</dbReference>
<dbReference type="GO" id="GO:0045214">
    <property type="term" value="P:sarcomere organization"/>
    <property type="evidence" value="ECO:0007669"/>
    <property type="project" value="Ensembl"/>
</dbReference>
<keyword evidence="6 18" id="KW-0479">Metal-binding</keyword>
<dbReference type="GO" id="GO:0031648">
    <property type="term" value="P:protein destabilization"/>
    <property type="evidence" value="ECO:0007669"/>
    <property type="project" value="Ensembl"/>
</dbReference>
<dbReference type="GO" id="GO:0045862">
    <property type="term" value="P:positive regulation of proteolysis"/>
    <property type="evidence" value="ECO:0007669"/>
    <property type="project" value="Ensembl"/>
</dbReference>
<evidence type="ECO:0000313" key="22">
    <source>
        <dbReference type="Ensembl" id="ENSPMRP00000005022.1"/>
    </source>
</evidence>
<keyword evidence="23" id="KW-1185">Reference proteome</keyword>
<dbReference type="InterPro" id="IPR022683">
    <property type="entry name" value="Calpain_III"/>
</dbReference>
<dbReference type="GO" id="GO:0070315">
    <property type="term" value="P:G1 to G0 transition involved in cell differentiation"/>
    <property type="evidence" value="ECO:0007669"/>
    <property type="project" value="Ensembl"/>
</dbReference>
<dbReference type="CDD" id="cd00044">
    <property type="entry name" value="CysPc"/>
    <property type="match status" value="1"/>
</dbReference>
<dbReference type="Pfam" id="PF00648">
    <property type="entry name" value="Peptidase_C2"/>
    <property type="match status" value="1"/>
</dbReference>
<dbReference type="InterPro" id="IPR022682">
    <property type="entry name" value="Calpain_domain_III"/>
</dbReference>
<evidence type="ECO:0000259" key="21">
    <source>
        <dbReference type="PROSITE" id="PS50222"/>
    </source>
</evidence>
<dbReference type="SMART" id="SM00720">
    <property type="entry name" value="calpain_III"/>
    <property type="match status" value="1"/>
</dbReference>
<dbReference type="GO" id="GO:0008307">
    <property type="term" value="F:structural constituent of muscle"/>
    <property type="evidence" value="ECO:0007669"/>
    <property type="project" value="Ensembl"/>
</dbReference>
<keyword evidence="4 18" id="KW-0963">Cytoplasm</keyword>
<evidence type="ECO:0000256" key="12">
    <source>
        <dbReference type="ARBA" id="ARBA00023702"/>
    </source>
</evidence>
<dbReference type="InterPro" id="IPR038765">
    <property type="entry name" value="Papain-like_cys_pep_sf"/>
</dbReference>
<dbReference type="GO" id="GO:0012501">
    <property type="term" value="P:programmed cell death"/>
    <property type="evidence" value="ECO:0007669"/>
    <property type="project" value="Ensembl"/>
</dbReference>
<dbReference type="InterPro" id="IPR054069">
    <property type="entry name" value="CAPN3/13-like_C_EFh"/>
</dbReference>
<feature type="region of interest" description="Disordered" evidence="19">
    <location>
        <begin position="1"/>
        <end position="30"/>
    </location>
</feature>
<dbReference type="PROSITE" id="PS50203">
    <property type="entry name" value="CALPAIN_CAT"/>
    <property type="match status" value="1"/>
</dbReference>
<dbReference type="EC" id="3.4.22.54" evidence="13 18"/>
<feature type="active site" evidence="16 17">
    <location>
        <position position="315"/>
    </location>
</feature>
<keyword evidence="10 18" id="KW-0106">Calcium</keyword>
<evidence type="ECO:0000256" key="1">
    <source>
        <dbReference type="ARBA" id="ARBA00004496"/>
    </source>
</evidence>
<dbReference type="PANTHER" id="PTHR10183:SF329">
    <property type="entry name" value="CALPAIN-3"/>
    <property type="match status" value="1"/>
</dbReference>
<dbReference type="SUPFAM" id="SSF47473">
    <property type="entry name" value="EF-hand"/>
    <property type="match status" value="1"/>
</dbReference>
<dbReference type="GO" id="GO:0031432">
    <property type="term" value="F:titin binding"/>
    <property type="evidence" value="ECO:0007669"/>
    <property type="project" value="Ensembl"/>
</dbReference>
<dbReference type="GO" id="GO:0071472">
    <property type="term" value="P:cellular response to salt stress"/>
    <property type="evidence" value="ECO:0007669"/>
    <property type="project" value="Ensembl"/>
</dbReference>
<dbReference type="Pfam" id="PF01067">
    <property type="entry name" value="Calpain_III"/>
    <property type="match status" value="1"/>
</dbReference>
<feature type="domain" description="EF-hand" evidence="21">
    <location>
        <begin position="656"/>
        <end position="691"/>
    </location>
</feature>
<feature type="active site" evidence="16 17">
    <location>
        <position position="124"/>
    </location>
</feature>
<name>A0A670I0R7_PODMU</name>
<dbReference type="PROSITE" id="PS50222">
    <property type="entry name" value="EF_HAND_2"/>
    <property type="match status" value="1"/>
</dbReference>
<dbReference type="Gene3D" id="3.90.70.10">
    <property type="entry name" value="Cysteine proteinases"/>
    <property type="match status" value="1"/>
</dbReference>
<dbReference type="GO" id="GO:0032991">
    <property type="term" value="C:protein-containing complex"/>
    <property type="evidence" value="ECO:0007669"/>
    <property type="project" value="Ensembl"/>
</dbReference>
<evidence type="ECO:0000256" key="16">
    <source>
        <dbReference type="PIRSR" id="PIRSR622684-1"/>
    </source>
</evidence>
<keyword evidence="11" id="KW-0539">Nucleus</keyword>
<dbReference type="Gene3D" id="2.60.120.380">
    <property type="match status" value="1"/>
</dbReference>
<evidence type="ECO:0000256" key="15">
    <source>
        <dbReference type="ARBA" id="ARBA00046710"/>
    </source>
</evidence>
<dbReference type="GO" id="GO:0014718">
    <property type="term" value="P:positive regulation of satellite cell activation involved in skeletal muscle regeneration"/>
    <property type="evidence" value="ECO:0007669"/>
    <property type="project" value="Ensembl"/>
</dbReference>
<dbReference type="InterPro" id="IPR002048">
    <property type="entry name" value="EF_hand_dom"/>
</dbReference>
<feature type="active site" evidence="16 17">
    <location>
        <position position="291"/>
    </location>
</feature>
<dbReference type="GO" id="GO:0033234">
    <property type="term" value="P:negative regulation of protein sumoylation"/>
    <property type="evidence" value="ECO:0007669"/>
    <property type="project" value="Ensembl"/>
</dbReference>
<feature type="domain" description="Calpain catalytic" evidence="20">
    <location>
        <begin position="69"/>
        <end position="374"/>
    </location>
</feature>
<evidence type="ECO:0000313" key="23">
    <source>
        <dbReference type="Proteomes" id="UP000472272"/>
    </source>
</evidence>
<evidence type="ECO:0000256" key="2">
    <source>
        <dbReference type="ARBA" id="ARBA00004604"/>
    </source>
</evidence>
<evidence type="ECO:0000256" key="10">
    <source>
        <dbReference type="ARBA" id="ARBA00022837"/>
    </source>
</evidence>
<comment type="similarity">
    <text evidence="3 18">Belongs to the peptidase C2 family.</text>
</comment>
<dbReference type="GO" id="GO:1990092">
    <property type="term" value="P:calcium-dependent self proteolysis"/>
    <property type="evidence" value="ECO:0007669"/>
    <property type="project" value="Ensembl"/>
</dbReference>
<dbReference type="PRINTS" id="PR00704">
    <property type="entry name" value="CALPAIN"/>
</dbReference>
<keyword evidence="5 17" id="KW-0645">Protease</keyword>
<dbReference type="Pfam" id="PF21875">
    <property type="entry name" value="CAPN13-like_C_EFh"/>
    <property type="match status" value="1"/>
</dbReference>
<dbReference type="GO" id="GO:0043122">
    <property type="term" value="P:regulation of canonical NF-kappaB signal transduction"/>
    <property type="evidence" value="ECO:0007669"/>
    <property type="project" value="Ensembl"/>
</dbReference>
<organism evidence="22 23">
    <name type="scientific">Podarcis muralis</name>
    <name type="common">Wall lizard</name>
    <name type="synonym">Lacerta muralis</name>
    <dbReference type="NCBI Taxonomy" id="64176"/>
    <lineage>
        <taxon>Eukaryota</taxon>
        <taxon>Metazoa</taxon>
        <taxon>Chordata</taxon>
        <taxon>Craniata</taxon>
        <taxon>Vertebrata</taxon>
        <taxon>Euteleostomi</taxon>
        <taxon>Lepidosauria</taxon>
        <taxon>Squamata</taxon>
        <taxon>Bifurcata</taxon>
        <taxon>Unidentata</taxon>
        <taxon>Episquamata</taxon>
        <taxon>Laterata</taxon>
        <taxon>Lacertibaenia</taxon>
        <taxon>Lacertidae</taxon>
        <taxon>Podarcis</taxon>
    </lineage>
</organism>
<reference evidence="22" key="2">
    <citation type="submission" date="2025-08" db="UniProtKB">
        <authorList>
            <consortium name="Ensembl"/>
        </authorList>
    </citation>
    <scope>IDENTIFICATION</scope>
</reference>
<dbReference type="InterPro" id="IPR022684">
    <property type="entry name" value="Calpain_cysteine_protease"/>
</dbReference>
<comment type="subunit">
    <text evidence="15">Homodimer; via EF-hand domain 4. Interacts with TTN/titin. Interacts with CMYA5; this interaction, which results in CMYA5 proteolysis, may protect CAPN3 from autolysis. Interacts with SIMC1. Interacts with UTP25; the interaction is required for CAPN3 translocation to the nucleolus.</text>
</comment>
<dbReference type="InterPro" id="IPR036213">
    <property type="entry name" value="Calpain_III_sf"/>
</dbReference>
<gene>
    <name evidence="22" type="primary">CAPN3</name>
</gene>
<dbReference type="GO" id="GO:0045893">
    <property type="term" value="P:positive regulation of DNA-templated transcription"/>
    <property type="evidence" value="ECO:0007669"/>
    <property type="project" value="Ensembl"/>
</dbReference>
<evidence type="ECO:0000256" key="13">
    <source>
        <dbReference type="ARBA" id="ARBA00023801"/>
    </source>
</evidence>
<dbReference type="CDD" id="cd00214">
    <property type="entry name" value="Calpain_III"/>
    <property type="match status" value="1"/>
</dbReference>
<dbReference type="SMART" id="SM00230">
    <property type="entry name" value="CysPc"/>
    <property type="match status" value="1"/>
</dbReference>
<dbReference type="PROSITE" id="PS00018">
    <property type="entry name" value="EF_HAND_1"/>
    <property type="match status" value="1"/>
</dbReference>
<comment type="catalytic activity">
    <reaction evidence="12 18">
        <text>Broad endopeptidase activity.</text>
        <dbReference type="EC" id="3.4.22.54"/>
    </reaction>
</comment>
<dbReference type="PROSITE" id="PS00139">
    <property type="entry name" value="THIOL_PROTEASE_CYS"/>
    <property type="match status" value="1"/>
</dbReference>